<dbReference type="NCBIfam" id="TIGR00032">
    <property type="entry name" value="argG"/>
    <property type="match status" value="1"/>
</dbReference>
<comment type="catalytic activity">
    <reaction evidence="14">
        <text>L-citrulline + L-aspartate + ATP = 2-(N(omega)-L-arginino)succinate + AMP + diphosphate + H(+)</text>
        <dbReference type="Rhea" id="RHEA:10932"/>
        <dbReference type="ChEBI" id="CHEBI:15378"/>
        <dbReference type="ChEBI" id="CHEBI:29991"/>
        <dbReference type="ChEBI" id="CHEBI:30616"/>
        <dbReference type="ChEBI" id="CHEBI:33019"/>
        <dbReference type="ChEBI" id="CHEBI:57472"/>
        <dbReference type="ChEBI" id="CHEBI:57743"/>
        <dbReference type="ChEBI" id="CHEBI:456215"/>
        <dbReference type="EC" id="6.3.4.5"/>
    </reaction>
</comment>
<dbReference type="InterPro" id="IPR023434">
    <property type="entry name" value="Arginosuc_synth_type_1_subfam"/>
</dbReference>
<evidence type="ECO:0000256" key="14">
    <source>
        <dbReference type="ARBA" id="ARBA00049077"/>
    </source>
</evidence>
<evidence type="ECO:0000256" key="12">
    <source>
        <dbReference type="ARBA" id="ARBA00022840"/>
    </source>
</evidence>
<dbReference type="GO" id="GO:0000053">
    <property type="term" value="P:argininosuccinate metabolic process"/>
    <property type="evidence" value="ECO:0007669"/>
    <property type="project" value="TreeGrafter"/>
</dbReference>
<comment type="pathway">
    <text evidence="2">Amino-acid biosynthesis; L-arginine biosynthesis; L-arginine from L-ornithine and carbamoyl phosphate: step 2/3.</text>
</comment>
<dbReference type="GO" id="GO:0005737">
    <property type="term" value="C:cytoplasm"/>
    <property type="evidence" value="ECO:0007669"/>
    <property type="project" value="UniProtKB-SubCell"/>
</dbReference>
<comment type="subcellular location">
    <subcellularLocation>
        <location evidence="1">Cytoplasm</location>
    </subcellularLocation>
</comment>
<comment type="caution">
    <text evidence="17">The sequence shown here is derived from an EMBL/GenBank/DDBJ whole genome shotgun (WGS) entry which is preliminary data.</text>
</comment>
<sequence length="450" mass="49633">MSRIFRSLPPAGTHLGIAFSGGLDTRCAVAWLSRNGLKVHAYTADLAQPDEDSPGDIPPIALQHGAVSAKLVDCRDALVREGILAIQCGAFHLSTGGKKYFNTTPLGRAVTTTAIVRAMRDDDVHVFGDGSTHKGNDIQRFYRYGIFVDPSLKIYKPWLDPKFVGELGGRKEMSEYLERHSLPYRMGTEKAYSTDANVLGATHEAKDLEHLNTGIKIVQPIMGVASFRPEVAIEAETVTLGFERGVPTTINGKRYGSLFELFVECNRIGGRHGLGMSDQIENRVIDAKSRGIYEAPGMALLHAVYERLLSAIHNENTLDVYFTQGRRLGRLLYEGKWYDPEAMMLKDALSRWIAPGVTGEVTLELRRGDDYSILNTRADYMAYAPHKLSMEKVEEAYFTPEDRIGALELQNLSVTDNRQLLIHLIESTQALGPGGAPAIGELLGGDKPKE</sequence>
<evidence type="ECO:0000256" key="5">
    <source>
        <dbReference type="ARBA" id="ARBA00012286"/>
    </source>
</evidence>
<evidence type="ECO:0000256" key="10">
    <source>
        <dbReference type="ARBA" id="ARBA00022605"/>
    </source>
</evidence>
<dbReference type="InterPro" id="IPR024073">
    <property type="entry name" value="AS_multimer_C_tail"/>
</dbReference>
<dbReference type="Gene3D" id="1.10.287.400">
    <property type="match status" value="1"/>
</dbReference>
<dbReference type="Gene3D" id="3.90.1260.10">
    <property type="entry name" value="Argininosuccinate synthetase, chain A, domain 2"/>
    <property type="match status" value="1"/>
</dbReference>
<evidence type="ECO:0000256" key="9">
    <source>
        <dbReference type="ARBA" id="ARBA00022598"/>
    </source>
</evidence>
<dbReference type="SUPFAM" id="SSF52402">
    <property type="entry name" value="Adenine nucleotide alpha hydrolases-like"/>
    <property type="match status" value="1"/>
</dbReference>
<evidence type="ECO:0000256" key="6">
    <source>
        <dbReference type="ARBA" id="ARBA00014810"/>
    </source>
</evidence>
<dbReference type="InterPro" id="IPR048268">
    <property type="entry name" value="Arginosuc_syn_C"/>
</dbReference>
<dbReference type="AlphaFoldDB" id="A0A150RIQ6"/>
<dbReference type="InterPro" id="IPR001518">
    <property type="entry name" value="Arginosuc_synth"/>
</dbReference>
<keyword evidence="7" id="KW-0963">Cytoplasm</keyword>
<evidence type="ECO:0000256" key="8">
    <source>
        <dbReference type="ARBA" id="ARBA00022571"/>
    </source>
</evidence>
<dbReference type="CDD" id="cd01999">
    <property type="entry name" value="ASS"/>
    <property type="match status" value="1"/>
</dbReference>
<feature type="domain" description="Arginosuccinate synthase C-terminal" evidence="16">
    <location>
        <begin position="192"/>
        <end position="413"/>
    </location>
</feature>
<gene>
    <name evidence="17" type="ORF">BE18_34675</name>
</gene>
<evidence type="ECO:0000256" key="1">
    <source>
        <dbReference type="ARBA" id="ARBA00004496"/>
    </source>
</evidence>
<accession>A0A150RIQ6</accession>
<evidence type="ECO:0000259" key="16">
    <source>
        <dbReference type="Pfam" id="PF20979"/>
    </source>
</evidence>
<dbReference type="GO" id="GO:0004055">
    <property type="term" value="F:argininosuccinate synthase activity"/>
    <property type="evidence" value="ECO:0007669"/>
    <property type="project" value="UniProtKB-EC"/>
</dbReference>
<dbReference type="GO" id="GO:0005524">
    <property type="term" value="F:ATP binding"/>
    <property type="evidence" value="ECO:0007669"/>
    <property type="project" value="UniProtKB-KW"/>
</dbReference>
<evidence type="ECO:0000256" key="2">
    <source>
        <dbReference type="ARBA" id="ARBA00004967"/>
    </source>
</evidence>
<dbReference type="Proteomes" id="UP000075515">
    <property type="component" value="Unassembled WGS sequence"/>
</dbReference>
<dbReference type="InterPro" id="IPR024074">
    <property type="entry name" value="AS_cat/multimer_dom_body"/>
</dbReference>
<dbReference type="InterPro" id="IPR014729">
    <property type="entry name" value="Rossmann-like_a/b/a_fold"/>
</dbReference>
<keyword evidence="12" id="KW-0067">ATP-binding</keyword>
<evidence type="ECO:0000313" key="17">
    <source>
        <dbReference type="EMBL" id="KYF80102.1"/>
    </source>
</evidence>
<keyword evidence="8" id="KW-0055">Arginine biosynthesis</keyword>
<comment type="subunit">
    <text evidence="4">Homotetramer.</text>
</comment>
<protein>
    <recommendedName>
        <fullName evidence="6">Argininosuccinate synthase</fullName>
        <ecNumber evidence="5">6.3.4.5</ecNumber>
    </recommendedName>
    <alternativeName>
        <fullName evidence="13">Citrulline--aspartate ligase</fullName>
    </alternativeName>
</protein>
<feature type="domain" description="Arginosuccinate synthase-like N-terminal" evidence="15">
    <location>
        <begin position="17"/>
        <end position="182"/>
    </location>
</feature>
<dbReference type="PROSITE" id="PS00565">
    <property type="entry name" value="ARGININOSUCCIN_SYN_2"/>
    <property type="match status" value="1"/>
</dbReference>
<dbReference type="InterPro" id="IPR018223">
    <property type="entry name" value="Arginosuc_synth_CS"/>
</dbReference>
<evidence type="ECO:0000313" key="18">
    <source>
        <dbReference type="Proteomes" id="UP000075515"/>
    </source>
</evidence>
<dbReference type="SUPFAM" id="SSF69864">
    <property type="entry name" value="Argininosuccinate synthetase, C-terminal domain"/>
    <property type="match status" value="1"/>
</dbReference>
<dbReference type="Pfam" id="PF00764">
    <property type="entry name" value="Arginosuc_synth"/>
    <property type="match status" value="1"/>
</dbReference>
<keyword evidence="10" id="KW-0028">Amino-acid biosynthesis</keyword>
<dbReference type="Pfam" id="PF20979">
    <property type="entry name" value="Arginosuc_syn_C"/>
    <property type="match status" value="1"/>
</dbReference>
<evidence type="ECO:0000259" key="15">
    <source>
        <dbReference type="Pfam" id="PF00764"/>
    </source>
</evidence>
<comment type="similarity">
    <text evidence="3">Belongs to the argininosuccinate synthase family. Type 2 subfamily.</text>
</comment>
<dbReference type="GO" id="GO:0000050">
    <property type="term" value="P:urea cycle"/>
    <property type="evidence" value="ECO:0007669"/>
    <property type="project" value="TreeGrafter"/>
</dbReference>
<dbReference type="PANTHER" id="PTHR11587:SF2">
    <property type="entry name" value="ARGININOSUCCINATE SYNTHASE"/>
    <property type="match status" value="1"/>
</dbReference>
<organism evidence="17 18">
    <name type="scientific">Sorangium cellulosum</name>
    <name type="common">Polyangium cellulosum</name>
    <dbReference type="NCBI Taxonomy" id="56"/>
    <lineage>
        <taxon>Bacteria</taxon>
        <taxon>Pseudomonadati</taxon>
        <taxon>Myxococcota</taxon>
        <taxon>Polyangia</taxon>
        <taxon>Polyangiales</taxon>
        <taxon>Polyangiaceae</taxon>
        <taxon>Sorangium</taxon>
    </lineage>
</organism>
<keyword evidence="9" id="KW-0436">Ligase</keyword>
<dbReference type="NCBIfam" id="NF003779">
    <property type="entry name" value="PRK05370.1"/>
    <property type="match status" value="1"/>
</dbReference>
<proteinExistence type="inferred from homology"/>
<dbReference type="Gene3D" id="3.40.50.620">
    <property type="entry name" value="HUPs"/>
    <property type="match status" value="1"/>
</dbReference>
<keyword evidence="11" id="KW-0547">Nucleotide-binding</keyword>
<dbReference type="InterPro" id="IPR048267">
    <property type="entry name" value="Arginosuc_syn_N"/>
</dbReference>
<evidence type="ECO:0000256" key="11">
    <source>
        <dbReference type="ARBA" id="ARBA00022741"/>
    </source>
</evidence>
<reference evidence="17 18" key="1">
    <citation type="submission" date="2014-02" db="EMBL/GenBank/DDBJ databases">
        <title>The small core and large imbalanced accessory genome model reveals a collaborative survival strategy of Sorangium cellulosum strains in nature.</title>
        <authorList>
            <person name="Han K."/>
            <person name="Peng R."/>
            <person name="Blom J."/>
            <person name="Li Y.-Z."/>
        </authorList>
    </citation>
    <scope>NUCLEOTIDE SEQUENCE [LARGE SCALE GENOMIC DNA]</scope>
    <source>
        <strain evidence="17 18">So0149</strain>
    </source>
</reference>
<evidence type="ECO:0000256" key="7">
    <source>
        <dbReference type="ARBA" id="ARBA00022490"/>
    </source>
</evidence>
<dbReference type="GO" id="GO:0042803">
    <property type="term" value="F:protein homodimerization activity"/>
    <property type="evidence" value="ECO:0007669"/>
    <property type="project" value="InterPro"/>
</dbReference>
<dbReference type="EC" id="6.3.4.5" evidence="5"/>
<evidence type="ECO:0000256" key="3">
    <source>
        <dbReference type="ARBA" id="ARBA00009088"/>
    </source>
</evidence>
<evidence type="ECO:0000256" key="4">
    <source>
        <dbReference type="ARBA" id="ARBA00011881"/>
    </source>
</evidence>
<dbReference type="PANTHER" id="PTHR11587">
    <property type="entry name" value="ARGININOSUCCINATE SYNTHASE"/>
    <property type="match status" value="1"/>
</dbReference>
<evidence type="ECO:0000256" key="13">
    <source>
        <dbReference type="ARBA" id="ARBA00029916"/>
    </source>
</evidence>
<name>A0A150RIQ6_SORCE</name>
<dbReference type="GO" id="GO:0006526">
    <property type="term" value="P:L-arginine biosynthetic process"/>
    <property type="evidence" value="ECO:0007669"/>
    <property type="project" value="UniProtKB-UniPathway"/>
</dbReference>
<dbReference type="EMBL" id="JEMC01003595">
    <property type="protein sequence ID" value="KYF80102.1"/>
    <property type="molecule type" value="Genomic_DNA"/>
</dbReference>
<dbReference type="UniPathway" id="UPA00068">
    <property type="reaction ID" value="UER00113"/>
</dbReference>